<name>A0ACC1CJ87_9NEOP</name>
<comment type="caution">
    <text evidence="1">The sequence shown here is derived from an EMBL/GenBank/DDBJ whole genome shotgun (WGS) entry which is preliminary data.</text>
</comment>
<evidence type="ECO:0000313" key="1">
    <source>
        <dbReference type="EMBL" id="KAJ0171598.1"/>
    </source>
</evidence>
<reference evidence="1 2" key="1">
    <citation type="journal article" date="2021" name="Front. Genet.">
        <title>Chromosome-Level Genome Assembly Reveals Significant Gene Expansion in the Toll and IMD Signaling Pathways of Dendrolimus kikuchii.</title>
        <authorList>
            <person name="Zhou J."/>
            <person name="Wu P."/>
            <person name="Xiong Z."/>
            <person name="Liu N."/>
            <person name="Zhao N."/>
            <person name="Ji M."/>
            <person name="Qiu Y."/>
            <person name="Yang B."/>
        </authorList>
    </citation>
    <scope>NUCLEOTIDE SEQUENCE [LARGE SCALE GENOMIC DNA]</scope>
    <source>
        <strain evidence="1">Ann1</strain>
    </source>
</reference>
<dbReference type="Proteomes" id="UP000824533">
    <property type="component" value="Linkage Group LG24"/>
</dbReference>
<dbReference type="EMBL" id="CM034410">
    <property type="protein sequence ID" value="KAJ0171598.1"/>
    <property type="molecule type" value="Genomic_DNA"/>
</dbReference>
<accession>A0ACC1CJ87</accession>
<keyword evidence="2" id="KW-1185">Reference proteome</keyword>
<sequence length="598" mass="67739">MDAICISQKTLTCKTHKCKNECHEGDCPLCSYTSMQPCLCGAEKAKRPCNDPEWQCKKICNKSYSCGFHKCFEVCHGSNCGDCPNSGMKSCPCGANSRYVECPDTMETCLGTCGKKHEDCEHNCPEKCHRGPCPSCQVLIQKKCQCATHERLLPCSKEFKCETKCRGTRPCGKHPCSRKCCNGNCPPCEKTCDKPLQCGRHKCTSVCHHGPCYPCPRESRITCRCKETFITVPCGREKHVKPPKCHKPCKIKYKCGHFDENKHTCHFGDCPPCKAICYKTYACGHDCKATCHEYVAVVFKQIEKPATPWEVQPPKTKIVTLDCPPCEMPVPIVCFGEHETEQQPCHLAIRKPCGRDCGQPLDCGNHNCTLLCHLYAPDPSYPNVPHACRPCEKECLKPRPAKCVHKCSKQSCHPGECPPCKIMERIPCHCGLTEIYLRCNELAMATEEMMSCKQQCPRNMECGHRCRNTCHSGLCPDQICMKKTKVYCPCGNLKKEVPCNIVRSGENNVNCNETCEVKKIAAKLEKEKEQLRQKELEEERNKRELAEYEWKLSGKKKKYKEKKVVLNKDDRNFVQKYWIPILSVLVGVVGSSYYIFYV</sequence>
<protein>
    <submittedName>
        <fullName evidence="1">Uncharacterized protein</fullName>
    </submittedName>
</protein>
<evidence type="ECO:0000313" key="2">
    <source>
        <dbReference type="Proteomes" id="UP000824533"/>
    </source>
</evidence>
<gene>
    <name evidence="1" type="ORF">K1T71_013148</name>
</gene>
<organism evidence="1 2">
    <name type="scientific">Dendrolimus kikuchii</name>
    <dbReference type="NCBI Taxonomy" id="765133"/>
    <lineage>
        <taxon>Eukaryota</taxon>
        <taxon>Metazoa</taxon>
        <taxon>Ecdysozoa</taxon>
        <taxon>Arthropoda</taxon>
        <taxon>Hexapoda</taxon>
        <taxon>Insecta</taxon>
        <taxon>Pterygota</taxon>
        <taxon>Neoptera</taxon>
        <taxon>Endopterygota</taxon>
        <taxon>Lepidoptera</taxon>
        <taxon>Glossata</taxon>
        <taxon>Ditrysia</taxon>
        <taxon>Bombycoidea</taxon>
        <taxon>Lasiocampidae</taxon>
        <taxon>Dendrolimus</taxon>
    </lineage>
</organism>
<proteinExistence type="predicted"/>